<dbReference type="EMBL" id="BEXB01000015">
    <property type="protein sequence ID" value="GAY76615.1"/>
    <property type="molecule type" value="Genomic_DNA"/>
</dbReference>
<organism evidence="1 2">
    <name type="scientific">Sporolactobacillus inulinus</name>
    <dbReference type="NCBI Taxonomy" id="2078"/>
    <lineage>
        <taxon>Bacteria</taxon>
        <taxon>Bacillati</taxon>
        <taxon>Bacillota</taxon>
        <taxon>Bacilli</taxon>
        <taxon>Bacillales</taxon>
        <taxon>Sporolactobacillaceae</taxon>
        <taxon>Sporolactobacillus</taxon>
    </lineage>
</organism>
<name>A0A4Y1ZC40_9BACL</name>
<comment type="caution">
    <text evidence="1">The sequence shown here is derived from an EMBL/GenBank/DDBJ whole genome shotgun (WGS) entry which is preliminary data.</text>
</comment>
<reference evidence="1 2" key="1">
    <citation type="submission" date="2017-11" db="EMBL/GenBank/DDBJ databases">
        <title>Draft Genome Sequence of Sporolactobacillus inulinus NBRC 111894 Isolated from Koso, a Japanese Sugar-Vegetable Fermented Beverage.</title>
        <authorList>
            <person name="Chiou T.Y."/>
            <person name="Oshima K."/>
            <person name="Suda W."/>
            <person name="Hattori M."/>
            <person name="Takahashi T."/>
        </authorList>
    </citation>
    <scope>NUCLEOTIDE SEQUENCE [LARGE SCALE GENOMIC DNA]</scope>
    <source>
        <strain evidence="1 2">NBRC111894</strain>
    </source>
</reference>
<protein>
    <submittedName>
        <fullName evidence="1">Uncharacterized protein</fullName>
    </submittedName>
</protein>
<dbReference type="Proteomes" id="UP000319716">
    <property type="component" value="Unassembled WGS sequence"/>
</dbReference>
<proteinExistence type="predicted"/>
<evidence type="ECO:0000313" key="1">
    <source>
        <dbReference type="EMBL" id="GAY76615.1"/>
    </source>
</evidence>
<gene>
    <name evidence="1" type="ORF">NBRC111894_2169</name>
</gene>
<accession>A0A4Y1ZC40</accession>
<evidence type="ECO:0000313" key="2">
    <source>
        <dbReference type="Proteomes" id="UP000319716"/>
    </source>
</evidence>
<sequence>MAETVQVHALRMREQQYLALDAQTATLLLILASSKQT</sequence>
<dbReference type="AlphaFoldDB" id="A0A4Y1ZC40"/>